<feature type="region of interest" description="Disordered" evidence="3">
    <location>
        <begin position="483"/>
        <end position="519"/>
    </location>
</feature>
<dbReference type="AlphaFoldDB" id="A0A6S6YQB3"/>
<keyword evidence="2" id="KW-0812">Transmembrane</keyword>
<accession>A0A6S6YQB3</accession>
<dbReference type="NCBIfam" id="TIGR01845">
    <property type="entry name" value="outer_NodT"/>
    <property type="match status" value="1"/>
</dbReference>
<dbReference type="InterPro" id="IPR003423">
    <property type="entry name" value="OMP_efflux"/>
</dbReference>
<feature type="chain" id="PRO_5029039091" evidence="2">
    <location>
        <begin position="32"/>
        <end position="519"/>
    </location>
</feature>
<evidence type="ECO:0000256" key="2">
    <source>
        <dbReference type="RuleBase" id="RU362097"/>
    </source>
</evidence>
<evidence type="ECO:0000313" key="4">
    <source>
        <dbReference type="EMBL" id="CAB3628977.1"/>
    </source>
</evidence>
<sequence>MPSLFLSPPLRLTLGLAALALAGCSLPPAYMPDTGAVPSHYKQSQADLDGPWQPASPADDVLRGAWWNVFQDPALNALQAAAQDANPTLQAAYARLQQSRAQHRLARASLFPRLDVGFGPTRQRESPASQGAPDDGNAAHSTLWRTEGAVAYEVDLFGRVASTISAAAADMDQIGALYRLILLALQADLADAYFLIRELDADLCVYQRTLALRERSYQLSRIRHEGGDADERDVARARQEWESARADALGAERQRANAEHALAVLIGKAPADFSLPRSPLTRIAVSVPAGLPSALLERRPDIAAAERAMAAAYARVGAARAAFFPRLELTGAAGFESADLSQLFQWSSRTFLLGPFLGTALTLPVLDGGKRQAGIDVAQAVLEEETARYRETLLNAFREVEDNLASLRLLAPQQAAQDNARQAAERSAELSRLQYETGTHTQLDVIEADRTLLQQELATARLNGERARATVRLIRALGGGWDTPLPGAPADSAARAMVSAPPASNALAPAPPLRPSPNR</sequence>
<dbReference type="GO" id="GO:0015562">
    <property type="term" value="F:efflux transmembrane transporter activity"/>
    <property type="evidence" value="ECO:0007669"/>
    <property type="project" value="InterPro"/>
</dbReference>
<name>A0A6S6YQB3_9BURK</name>
<dbReference type="SUPFAM" id="SSF56954">
    <property type="entry name" value="Outer membrane efflux proteins (OEP)"/>
    <property type="match status" value="1"/>
</dbReference>
<dbReference type="Gene3D" id="2.20.200.10">
    <property type="entry name" value="Outer membrane efflux proteins (OEP)"/>
    <property type="match status" value="1"/>
</dbReference>
<evidence type="ECO:0000313" key="5">
    <source>
        <dbReference type="Proteomes" id="UP000494108"/>
    </source>
</evidence>
<organism evidence="4 5">
    <name type="scientific">Achromobacter pestifer</name>
    <dbReference type="NCBI Taxonomy" id="1353889"/>
    <lineage>
        <taxon>Bacteria</taxon>
        <taxon>Pseudomonadati</taxon>
        <taxon>Pseudomonadota</taxon>
        <taxon>Betaproteobacteria</taxon>
        <taxon>Burkholderiales</taxon>
        <taxon>Alcaligenaceae</taxon>
        <taxon>Achromobacter</taxon>
    </lineage>
</organism>
<keyword evidence="2" id="KW-0449">Lipoprotein</keyword>
<dbReference type="PANTHER" id="PTHR30203:SF33">
    <property type="entry name" value="BLR4455 PROTEIN"/>
    <property type="match status" value="1"/>
</dbReference>
<dbReference type="GO" id="GO:0005886">
    <property type="term" value="C:plasma membrane"/>
    <property type="evidence" value="ECO:0007669"/>
    <property type="project" value="UniProtKB-SubCell"/>
</dbReference>
<evidence type="ECO:0000256" key="1">
    <source>
        <dbReference type="ARBA" id="ARBA00007613"/>
    </source>
</evidence>
<dbReference type="InterPro" id="IPR010131">
    <property type="entry name" value="MdtP/NodT-like"/>
</dbReference>
<comment type="subcellular location">
    <subcellularLocation>
        <location evidence="2">Cell membrane</location>
        <topology evidence="2">Lipid-anchor</topology>
    </subcellularLocation>
</comment>
<keyword evidence="2" id="KW-1134">Transmembrane beta strand</keyword>
<dbReference type="Gene3D" id="1.20.1600.10">
    <property type="entry name" value="Outer membrane efflux proteins (OEP)"/>
    <property type="match status" value="1"/>
</dbReference>
<dbReference type="Proteomes" id="UP000494108">
    <property type="component" value="Unassembled WGS sequence"/>
</dbReference>
<protein>
    <submittedName>
        <fullName evidence="4">Outer membrane protein OprM</fullName>
    </submittedName>
</protein>
<reference evidence="4 5" key="1">
    <citation type="submission" date="2020-04" db="EMBL/GenBank/DDBJ databases">
        <authorList>
            <person name="De Canck E."/>
        </authorList>
    </citation>
    <scope>NUCLEOTIDE SEQUENCE [LARGE SCALE GENOMIC DNA]</scope>
    <source>
        <strain evidence="4 5">LMG 3431</strain>
    </source>
</reference>
<dbReference type="Pfam" id="PF02321">
    <property type="entry name" value="OEP"/>
    <property type="match status" value="2"/>
</dbReference>
<keyword evidence="5" id="KW-1185">Reference proteome</keyword>
<keyword evidence="2" id="KW-0564">Palmitate</keyword>
<feature type="region of interest" description="Disordered" evidence="3">
    <location>
        <begin position="118"/>
        <end position="139"/>
    </location>
</feature>
<proteinExistence type="inferred from homology"/>
<keyword evidence="2" id="KW-0732">Signal</keyword>
<feature type="compositionally biased region" description="Pro residues" evidence="3">
    <location>
        <begin position="509"/>
        <end position="519"/>
    </location>
</feature>
<feature type="signal peptide" evidence="2">
    <location>
        <begin position="1"/>
        <end position="31"/>
    </location>
</feature>
<evidence type="ECO:0000256" key="3">
    <source>
        <dbReference type="SAM" id="MobiDB-lite"/>
    </source>
</evidence>
<keyword evidence="2" id="KW-0472">Membrane</keyword>
<comment type="similarity">
    <text evidence="1 2">Belongs to the outer membrane factor (OMF) (TC 1.B.17) family.</text>
</comment>
<dbReference type="EMBL" id="CADIJX010000001">
    <property type="protein sequence ID" value="CAB3628977.1"/>
    <property type="molecule type" value="Genomic_DNA"/>
</dbReference>
<gene>
    <name evidence="4" type="primary">oprM_1</name>
    <name evidence="4" type="ORF">LMG3431_00801</name>
</gene>
<dbReference type="RefSeq" id="WP_175173114.1">
    <property type="nucleotide sequence ID" value="NZ_CADIJX010000001.1"/>
</dbReference>
<dbReference type="PANTHER" id="PTHR30203">
    <property type="entry name" value="OUTER MEMBRANE CATION EFFLUX PROTEIN"/>
    <property type="match status" value="1"/>
</dbReference>